<dbReference type="InterPro" id="IPR024463">
    <property type="entry name" value="Transposase_TnpC_homeodom"/>
</dbReference>
<evidence type="ECO:0008006" key="6">
    <source>
        <dbReference type="Google" id="ProtNLM"/>
    </source>
</evidence>
<evidence type="ECO:0000259" key="1">
    <source>
        <dbReference type="Pfam" id="PF03050"/>
    </source>
</evidence>
<accession>A0A059LA06</accession>
<protein>
    <recommendedName>
        <fullName evidence="6">Transposase IS66</fullName>
    </recommendedName>
</protein>
<dbReference type="InterPro" id="IPR052344">
    <property type="entry name" value="Transposase-related"/>
</dbReference>
<dbReference type="AlphaFoldDB" id="A0A059LA06"/>
<sequence length="299" mass="32993">MGKKINRDQTVIEKLTFEIAQLKRLKFATRSEQLNPQQASLLDDLIDTDIAAIEAKLHGLQAVPAATEKKQKPKRTALPAELPRTLIHHEPDNTHCPCGCAVKRIGEDVSEKLDYTPGVFTVEGHVRGKWVCDDCETLIQASVPAQVIDKVTLSAGLLAHVMIAKFADHLPLYRQELIFGRACLATPRSTLAQWVGVTGVQLQPLVDALRDVVLRQLVIHANETPVQMPAPGSKKTHRSYVWAYATSQFGKTAAVLYDFSPSRAGEHARNVLQDWKGTVGRGRRSSYHGFSQTGCLTAF</sequence>
<feature type="domain" description="Transposase TnpC homeodomain" evidence="3">
    <location>
        <begin position="15"/>
        <end position="85"/>
    </location>
</feature>
<dbReference type="NCBIfam" id="NF033517">
    <property type="entry name" value="transpos_IS66"/>
    <property type="match status" value="1"/>
</dbReference>
<dbReference type="Pfam" id="PF13007">
    <property type="entry name" value="LZ_Tnp_IS66"/>
    <property type="match status" value="1"/>
</dbReference>
<reference evidence="4 5" key="1">
    <citation type="submission" date="2013-12" db="EMBL/GenBank/DDBJ databases">
        <authorList>
            <person name="Formusa P.A."/>
            <person name="Habash M."/>
            <person name="Lee H."/>
            <person name="Trevors J.T."/>
        </authorList>
    </citation>
    <scope>NUCLEOTIDE SEQUENCE [LARGE SCALE GENOMIC DNA]</scope>
    <source>
        <strain evidence="4 5">PD30</strain>
    </source>
</reference>
<dbReference type="Pfam" id="PF03050">
    <property type="entry name" value="DDE_Tnp_IS66"/>
    <property type="match status" value="1"/>
</dbReference>
<dbReference type="EMBL" id="AZQQ01000053">
    <property type="protein sequence ID" value="KDD71138.1"/>
    <property type="molecule type" value="Genomic_DNA"/>
</dbReference>
<evidence type="ECO:0000259" key="3">
    <source>
        <dbReference type="Pfam" id="PF13007"/>
    </source>
</evidence>
<evidence type="ECO:0000313" key="4">
    <source>
        <dbReference type="EMBL" id="KDD71138.1"/>
    </source>
</evidence>
<organism evidence="4 5">
    <name type="scientific">Pseudomonas mandelii PD30</name>
    <dbReference type="NCBI Taxonomy" id="1419583"/>
    <lineage>
        <taxon>Bacteria</taxon>
        <taxon>Pseudomonadati</taxon>
        <taxon>Pseudomonadota</taxon>
        <taxon>Gammaproteobacteria</taxon>
        <taxon>Pseudomonadales</taxon>
        <taxon>Pseudomonadaceae</taxon>
        <taxon>Pseudomonas</taxon>
    </lineage>
</organism>
<dbReference type="InterPro" id="IPR004291">
    <property type="entry name" value="Transposase_IS66_central"/>
</dbReference>
<dbReference type="eggNOG" id="COG4372">
    <property type="taxonomic scope" value="Bacteria"/>
</dbReference>
<dbReference type="Proteomes" id="UP000026739">
    <property type="component" value="Unassembled WGS sequence"/>
</dbReference>
<name>A0A059LA06_9PSED</name>
<feature type="domain" description="Transposase IS66 zinc-finger binding" evidence="2">
    <location>
        <begin position="94"/>
        <end position="136"/>
    </location>
</feature>
<feature type="domain" description="Transposase IS66 central" evidence="1">
    <location>
        <begin position="151"/>
        <end position="287"/>
    </location>
</feature>
<dbReference type="Pfam" id="PF13005">
    <property type="entry name" value="zf-IS66"/>
    <property type="match status" value="1"/>
</dbReference>
<proteinExistence type="predicted"/>
<dbReference type="PANTHER" id="PTHR33678:SF1">
    <property type="entry name" value="BLL1576 PROTEIN"/>
    <property type="match status" value="1"/>
</dbReference>
<comment type="caution">
    <text evidence="4">The sequence shown here is derived from an EMBL/GenBank/DDBJ whole genome shotgun (WGS) entry which is preliminary data.</text>
</comment>
<evidence type="ECO:0000313" key="5">
    <source>
        <dbReference type="Proteomes" id="UP000026739"/>
    </source>
</evidence>
<gene>
    <name evidence="4" type="ORF">V466_00325</name>
</gene>
<dbReference type="InterPro" id="IPR024474">
    <property type="entry name" value="Znf_dom_IS66"/>
</dbReference>
<evidence type="ECO:0000259" key="2">
    <source>
        <dbReference type="Pfam" id="PF13005"/>
    </source>
</evidence>
<dbReference type="PANTHER" id="PTHR33678">
    <property type="entry name" value="BLL1576 PROTEIN"/>
    <property type="match status" value="1"/>
</dbReference>